<keyword evidence="4" id="KW-0811">Translocation</keyword>
<organism evidence="5 6">
    <name type="scientific">Ascoidea rubescens DSM 1968</name>
    <dbReference type="NCBI Taxonomy" id="1344418"/>
    <lineage>
        <taxon>Eukaryota</taxon>
        <taxon>Fungi</taxon>
        <taxon>Dikarya</taxon>
        <taxon>Ascomycota</taxon>
        <taxon>Saccharomycotina</taxon>
        <taxon>Saccharomycetes</taxon>
        <taxon>Ascoideaceae</taxon>
        <taxon>Ascoidea</taxon>
    </lineage>
</organism>
<evidence type="ECO:0000256" key="1">
    <source>
        <dbReference type="ARBA" id="ARBA00004259"/>
    </source>
</evidence>
<dbReference type="AlphaFoldDB" id="A0A1D2VRD7"/>
<protein>
    <recommendedName>
        <fullName evidence="4">Nuclear pore protein</fullName>
    </recommendedName>
</protein>
<evidence type="ECO:0000256" key="2">
    <source>
        <dbReference type="ARBA" id="ARBA00010186"/>
    </source>
</evidence>
<evidence type="ECO:0000313" key="5">
    <source>
        <dbReference type="EMBL" id="ODV64135.1"/>
    </source>
</evidence>
<dbReference type="RefSeq" id="XP_020050442.1">
    <property type="nucleotide sequence ID" value="XM_020192452.1"/>
</dbReference>
<accession>A0A1D2VRD7</accession>
<keyword evidence="4" id="KW-0653">Protein transport</keyword>
<dbReference type="GO" id="GO:0044615">
    <property type="term" value="C:nuclear pore nuclear basket"/>
    <property type="evidence" value="ECO:0007669"/>
    <property type="project" value="EnsemblFungi"/>
</dbReference>
<dbReference type="GO" id="GO:0017056">
    <property type="term" value="F:structural constituent of nuclear pore"/>
    <property type="evidence" value="ECO:0007669"/>
    <property type="project" value="EnsemblFungi"/>
</dbReference>
<evidence type="ECO:0000313" key="6">
    <source>
        <dbReference type="Proteomes" id="UP000095038"/>
    </source>
</evidence>
<dbReference type="GO" id="GO:0000055">
    <property type="term" value="P:ribosomal large subunit export from nucleus"/>
    <property type="evidence" value="ECO:0007669"/>
    <property type="project" value="EnsemblFungi"/>
</dbReference>
<dbReference type="EMBL" id="KV454475">
    <property type="protein sequence ID" value="ODV64135.1"/>
    <property type="molecule type" value="Genomic_DNA"/>
</dbReference>
<keyword evidence="4" id="KW-0509">mRNA transport</keyword>
<proteinExistence type="inferred from homology"/>
<reference evidence="6" key="1">
    <citation type="submission" date="2016-05" db="EMBL/GenBank/DDBJ databases">
        <title>Comparative genomics of biotechnologically important yeasts.</title>
        <authorList>
            <consortium name="DOE Joint Genome Institute"/>
            <person name="Riley R."/>
            <person name="Haridas S."/>
            <person name="Wolfe K.H."/>
            <person name="Lopes M.R."/>
            <person name="Hittinger C.T."/>
            <person name="Goker M."/>
            <person name="Salamov A."/>
            <person name="Wisecaver J."/>
            <person name="Long T.M."/>
            <person name="Aerts A.L."/>
            <person name="Barry K."/>
            <person name="Choi C."/>
            <person name="Clum A."/>
            <person name="Coughlan A.Y."/>
            <person name="Deshpande S."/>
            <person name="Douglass A.P."/>
            <person name="Hanson S.J."/>
            <person name="Klenk H.-P."/>
            <person name="Labutti K."/>
            <person name="Lapidus A."/>
            <person name="Lindquist E."/>
            <person name="Lipzen A."/>
            <person name="Meier-Kolthoff J.P."/>
            <person name="Ohm R.A."/>
            <person name="Otillar R.P."/>
            <person name="Pangilinan J."/>
            <person name="Peng Y."/>
            <person name="Rokas A."/>
            <person name="Rosa C.A."/>
            <person name="Scheuner C."/>
            <person name="Sibirny A.A."/>
            <person name="Slot J.C."/>
            <person name="Stielow J.B."/>
            <person name="Sun H."/>
            <person name="Kurtzman C.P."/>
            <person name="Blackwell M."/>
            <person name="Grigoriev I.V."/>
            <person name="Jeffries T.W."/>
        </authorList>
    </citation>
    <scope>NUCLEOTIDE SEQUENCE [LARGE SCALE GENOMIC DNA]</scope>
    <source>
        <strain evidence="6">DSM 1968</strain>
    </source>
</reference>
<sequence>MTNISLSAANNGSRLLQELLESSKNLPTQSSEFDSIQLGVNEIKKRAHNLRRNKDKNPNYTKAHYLLAGSGASIDYIESELKSIESQLPQYLDSSNLPVISNDFDAYLDSKKDECILAAIERSLALAAKDYDNYVNQNISIDWKSKRDDVIKSFGISLPNNNNTNSNSNTTGTNILNEVDENANANTNDDANDTNSLQYKKLKKGDSSSLWKKKSNHLNNVLSTADFQDLTPLNPKLINVNDFSSRDKFEKNALYIYQFNNFRQSNKNYPLANCFMDITSAATDAKSKQINEVWKILNNFIKVNNITDNINLSNDNNYINNTISFRKKLLLSSKKYLESQFFDHVNNIFNKNLQINSNENGLPTNINKIKSFLNSQHIKKNLKNINITLINDVPIWPLIFYLLRAGCYTDALEVLESNKSVFKKIDQNFLTYFRKFVSLNNENKKLSKDLENKIQIEFNQFIRNSIDVDPYKYAVYKIIGRCDLTKKNIPRITIGIEDWLWLHLTYINEDNNDLVNDPVYQRYTLADLQKTIIQSGAGHFNTVNNPLYLQTLVLTGLYELAVQQAYTINEIDAVHLAIGFAYYALLRFSSNQGSSNLLITKNSQKQTEINFSRLLGYYTRSFRFSETRASVEYLLLICLRKDKHQIEIAHEALRELVLETREFSMLLGDINSDGTALPGRIEERKELLYLQNEKEYLDKIAEKAAIKADEEGRIYDSLLLYQLSEKHDTVISIVNKLLADLLSNIDIYTSLNDQALKENGEAQPIDIARNLSEIYKLSPEKISTKNRNILDMLLGILDIRQNFIENKWKLCLKLIEDLNIFPLNCSNNNDLNYARKKAQEFNELDENIAKNISNLLLITMTCVSEFIYQLSNSSYIDPAKEAKLFELNEMSKNCMIYAGMVQYKMPRETYSKLISLESINM</sequence>
<comment type="similarity">
    <text evidence="2 4">Belongs to the nucleoporin interacting component (NIC) family.</text>
</comment>
<dbReference type="GO" id="GO:0016973">
    <property type="term" value="P:poly(A)+ mRNA export from nucleus"/>
    <property type="evidence" value="ECO:0007669"/>
    <property type="project" value="TreeGrafter"/>
</dbReference>
<gene>
    <name evidence="5" type="ORF">ASCRUDRAFT_73829</name>
</gene>
<dbReference type="Proteomes" id="UP000095038">
    <property type="component" value="Unassembled WGS sequence"/>
</dbReference>
<dbReference type="GO" id="GO:0006606">
    <property type="term" value="P:protein import into nucleus"/>
    <property type="evidence" value="ECO:0007669"/>
    <property type="project" value="EnsemblFungi"/>
</dbReference>
<dbReference type="Pfam" id="PF04097">
    <property type="entry name" value="Nic96"/>
    <property type="match status" value="1"/>
</dbReference>
<keyword evidence="4" id="KW-0906">Nuclear pore complex</keyword>
<keyword evidence="4" id="KW-0813">Transport</keyword>
<dbReference type="PANTHER" id="PTHR11225">
    <property type="entry name" value="NUCLEAR PORE COMPLEX PROTEIN NUP93 NUCLEOPORIN NUP93 DEAD EYE PROTEIN"/>
    <property type="match status" value="1"/>
</dbReference>
<dbReference type="FunCoup" id="A0A1D2VRD7">
    <property type="interactions" value="1121"/>
</dbReference>
<keyword evidence="6" id="KW-1185">Reference proteome</keyword>
<name>A0A1D2VRD7_9ASCO</name>
<evidence type="ECO:0000256" key="3">
    <source>
        <dbReference type="ARBA" id="ARBA00023242"/>
    </source>
</evidence>
<dbReference type="GeneID" id="30966088"/>
<dbReference type="GO" id="GO:0006999">
    <property type="term" value="P:nuclear pore organization"/>
    <property type="evidence" value="ECO:0007669"/>
    <property type="project" value="EnsemblFungi"/>
</dbReference>
<keyword evidence="4" id="KW-0472">Membrane</keyword>
<dbReference type="OrthoDB" id="1918363at2759"/>
<dbReference type="STRING" id="1344418.A0A1D2VRD7"/>
<evidence type="ECO:0000256" key="4">
    <source>
        <dbReference type="RuleBase" id="RU364035"/>
    </source>
</evidence>
<keyword evidence="3 4" id="KW-0539">Nucleus</keyword>
<dbReference type="GO" id="GO:0044612">
    <property type="term" value="C:nuclear pore linkers"/>
    <property type="evidence" value="ECO:0007669"/>
    <property type="project" value="EnsemblFungi"/>
</dbReference>
<dbReference type="InParanoid" id="A0A1D2VRD7"/>
<comment type="subcellular location">
    <subcellularLocation>
        <location evidence="1">Nucleus envelope</location>
    </subcellularLocation>
    <subcellularLocation>
        <location evidence="4">Nucleus</location>
        <location evidence="4">Nuclear pore complex</location>
    </subcellularLocation>
</comment>
<dbReference type="InterPro" id="IPR007231">
    <property type="entry name" value="Nucleoporin_int_Nup93/Nic96"/>
</dbReference>
<dbReference type="PANTHER" id="PTHR11225:SF4">
    <property type="entry name" value="NUCLEAR PORE COMPLEX PROTEIN NUP93"/>
    <property type="match status" value="1"/>
</dbReference>